<feature type="non-terminal residue" evidence="2">
    <location>
        <position position="1"/>
    </location>
</feature>
<gene>
    <name evidence="2" type="ORF">HOP12_01195</name>
</gene>
<reference evidence="2 3" key="1">
    <citation type="submission" date="2020-04" db="EMBL/GenBank/DDBJ databases">
        <title>Metagenomic profiling of ammonia- and methane-oxidizing microorganisms in a Dutch drinking water treatment plant.</title>
        <authorList>
            <person name="Poghosyan L."/>
            <person name="Leucker S."/>
        </authorList>
    </citation>
    <scope>NUCLEOTIDE SEQUENCE [LARGE SCALE GENOMIC DNA]</scope>
    <source>
        <strain evidence="2">S-RSF-IL-03</strain>
    </source>
</reference>
<dbReference type="InterPro" id="IPR041017">
    <property type="entry name" value="Thioredoxin_10"/>
</dbReference>
<proteinExistence type="predicted"/>
<dbReference type="AlphaFoldDB" id="A0A849SBM3"/>
<dbReference type="Proteomes" id="UP000580839">
    <property type="component" value="Unassembled WGS sequence"/>
</dbReference>
<protein>
    <recommendedName>
        <fullName evidence="1">DipZ thioredoxin-like C-terminal domain-containing protein</fullName>
    </recommendedName>
</protein>
<accession>A0A849SBM3</accession>
<evidence type="ECO:0000313" key="3">
    <source>
        <dbReference type="Proteomes" id="UP000580839"/>
    </source>
</evidence>
<feature type="domain" description="DipZ thioredoxin-like C-terminal" evidence="1">
    <location>
        <begin position="8"/>
        <end position="101"/>
    </location>
</feature>
<dbReference type="Pfam" id="PF17991">
    <property type="entry name" value="Thioredoxin_10"/>
    <property type="match status" value="1"/>
</dbReference>
<dbReference type="Gene3D" id="2.60.120.260">
    <property type="entry name" value="Galactose-binding domain-like"/>
    <property type="match status" value="1"/>
</dbReference>
<evidence type="ECO:0000259" key="1">
    <source>
        <dbReference type="Pfam" id="PF17991"/>
    </source>
</evidence>
<evidence type="ECO:0000313" key="2">
    <source>
        <dbReference type="EMBL" id="NOT32762.1"/>
    </source>
</evidence>
<name>A0A849SBM3_UNCEI</name>
<sequence length="108" mass="11811">GVTAARGGADNFIAFRYDGRPLGVVMSPPAGSAARVWLLDQDEWFAREAAGADVRFDERGASYVEVDAPRLYDVRRAGRHEKRLKLSPSAPGITLHAFRFGEVPPATR</sequence>
<dbReference type="EMBL" id="JABFRW010000011">
    <property type="protein sequence ID" value="NOT32762.1"/>
    <property type="molecule type" value="Genomic_DNA"/>
</dbReference>
<organism evidence="2 3">
    <name type="scientific">Eiseniibacteriota bacterium</name>
    <dbReference type="NCBI Taxonomy" id="2212470"/>
    <lineage>
        <taxon>Bacteria</taxon>
        <taxon>Candidatus Eiseniibacteriota</taxon>
    </lineage>
</organism>
<comment type="caution">
    <text evidence="2">The sequence shown here is derived from an EMBL/GenBank/DDBJ whole genome shotgun (WGS) entry which is preliminary data.</text>
</comment>